<evidence type="ECO:0000313" key="4">
    <source>
        <dbReference type="Proteomes" id="UP000807825"/>
    </source>
</evidence>
<dbReference type="EMBL" id="JACRDE010000297">
    <property type="protein sequence ID" value="MBI5250015.1"/>
    <property type="molecule type" value="Genomic_DNA"/>
</dbReference>
<organism evidence="3 4">
    <name type="scientific">Desulfomonile tiedjei</name>
    <dbReference type="NCBI Taxonomy" id="2358"/>
    <lineage>
        <taxon>Bacteria</taxon>
        <taxon>Pseudomonadati</taxon>
        <taxon>Thermodesulfobacteriota</taxon>
        <taxon>Desulfomonilia</taxon>
        <taxon>Desulfomonilales</taxon>
        <taxon>Desulfomonilaceae</taxon>
        <taxon>Desulfomonile</taxon>
    </lineage>
</organism>
<reference evidence="3" key="1">
    <citation type="submission" date="2020-07" db="EMBL/GenBank/DDBJ databases">
        <title>Huge and variable diversity of episymbiotic CPR bacteria and DPANN archaea in groundwater ecosystems.</title>
        <authorList>
            <person name="He C.Y."/>
            <person name="Keren R."/>
            <person name="Whittaker M."/>
            <person name="Farag I.F."/>
            <person name="Doudna J."/>
            <person name="Cate J.H.D."/>
            <person name="Banfield J.F."/>
        </authorList>
    </citation>
    <scope>NUCLEOTIDE SEQUENCE</scope>
    <source>
        <strain evidence="3">NC_groundwater_1664_Pr3_B-0.1um_52_9</strain>
    </source>
</reference>
<comment type="caution">
    <text evidence="3">The sequence shown here is derived from an EMBL/GenBank/DDBJ whole genome shotgun (WGS) entry which is preliminary data.</text>
</comment>
<sequence>MKPPEPPQQLVHPDELLLPYIEDSLNPEQRLDVDRHLSSCERCSSEIRELGRITSALRENKQAFCPDSSEVHQFAETGHDPENRISRHLKTCPNCLALAEALGTEQLPHSMPADLWERVQERLGIVETPRVSESVETAPSFAERLQQWFRIPTFAAGAVAAAILLVVILYPRDFTVPGVGLSSVTWEGVSKPKALLPRAAFIITFKDFTEPLPQKSVDEIYRALKPDMELSERFMVISPAELRTAAKSGDILLDPLRIGETVESLNKKLNVSRVAVLTLEASDGKFSVKVELMDAATGTSLGQRRESAIPDNQLPEKIREMVSSMMYAN</sequence>
<keyword evidence="1" id="KW-0472">Membrane</keyword>
<dbReference type="Gene3D" id="1.10.10.1320">
    <property type="entry name" value="Anti-sigma factor, zinc-finger domain"/>
    <property type="match status" value="1"/>
</dbReference>
<dbReference type="Proteomes" id="UP000807825">
    <property type="component" value="Unassembled WGS sequence"/>
</dbReference>
<accession>A0A9D6V3M1</accession>
<dbReference type="AlphaFoldDB" id="A0A9D6V3M1"/>
<dbReference type="InterPro" id="IPR027383">
    <property type="entry name" value="Znf_put"/>
</dbReference>
<evidence type="ECO:0000256" key="1">
    <source>
        <dbReference type="SAM" id="Phobius"/>
    </source>
</evidence>
<keyword evidence="1" id="KW-0812">Transmembrane</keyword>
<proteinExistence type="predicted"/>
<protein>
    <submittedName>
        <fullName evidence="3">Zf-HC2 domain-containing protein</fullName>
    </submittedName>
</protein>
<name>A0A9D6V3M1_9BACT</name>
<gene>
    <name evidence="3" type="ORF">HY912_11020</name>
</gene>
<feature type="transmembrane region" description="Helical" evidence="1">
    <location>
        <begin position="151"/>
        <end position="170"/>
    </location>
</feature>
<feature type="domain" description="Putative zinc-finger" evidence="2">
    <location>
        <begin position="15"/>
        <end position="43"/>
    </location>
</feature>
<dbReference type="Pfam" id="PF13490">
    <property type="entry name" value="zf-HC2"/>
    <property type="match status" value="1"/>
</dbReference>
<evidence type="ECO:0000259" key="2">
    <source>
        <dbReference type="Pfam" id="PF13490"/>
    </source>
</evidence>
<dbReference type="InterPro" id="IPR041916">
    <property type="entry name" value="Anti_sigma_zinc_sf"/>
</dbReference>
<keyword evidence="1" id="KW-1133">Transmembrane helix</keyword>
<evidence type="ECO:0000313" key="3">
    <source>
        <dbReference type="EMBL" id="MBI5250015.1"/>
    </source>
</evidence>